<dbReference type="Gene3D" id="1.10.443.10">
    <property type="entry name" value="Intergrase catalytic core"/>
    <property type="match status" value="1"/>
</dbReference>
<dbReference type="EMBL" id="CP025085">
    <property type="protein sequence ID" value="AUH01857.1"/>
    <property type="molecule type" value="Genomic_DNA"/>
</dbReference>
<dbReference type="InterPro" id="IPR010998">
    <property type="entry name" value="Integrase_recombinase_N"/>
</dbReference>
<evidence type="ECO:0000256" key="4">
    <source>
        <dbReference type="PROSITE-ProRule" id="PRU01248"/>
    </source>
</evidence>
<dbReference type="GO" id="GO:0006310">
    <property type="term" value="P:DNA recombination"/>
    <property type="evidence" value="ECO:0007669"/>
    <property type="project" value="UniProtKB-KW"/>
</dbReference>
<dbReference type="InterPro" id="IPR013762">
    <property type="entry name" value="Integrase-like_cat_sf"/>
</dbReference>
<dbReference type="InterPro" id="IPR024456">
    <property type="entry name" value="Integrase_catalytic_putative"/>
</dbReference>
<dbReference type="PROSITE" id="PS51898">
    <property type="entry name" value="TYR_RECOMBINASE"/>
    <property type="match status" value="1"/>
</dbReference>
<dbReference type="EMBL" id="CP025084">
    <property type="protein sequence ID" value="AUH06180.1"/>
    <property type="molecule type" value="Genomic_DNA"/>
</dbReference>
<reference evidence="8 9" key="1">
    <citation type="journal article" date="2013" name="Genome Announc.">
        <title>Draft genome sequence of Serratia sp. strain ATCC 39006, a model bacterium for analysis of the biosynthesis and regulation of prodigiosin, a carbapenem, and gas vesicles.</title>
        <authorList>
            <person name="Fineran P.C."/>
            <person name="Iglesias Cans M.C."/>
            <person name="Ramsay J.P."/>
            <person name="Wilf N.M."/>
            <person name="Cossyleon D."/>
            <person name="McNeil M.B."/>
            <person name="Williamson N.R."/>
            <person name="Monson R.E."/>
            <person name="Becher S.A."/>
            <person name="Stanton J.A."/>
            <person name="Brugger K."/>
            <person name="Brown S.D."/>
            <person name="Salmond G.P."/>
        </authorList>
    </citation>
    <scope>NUCLEOTIDE SEQUENCE [LARGE SCALE GENOMIC DNA]</scope>
    <source>
        <strain evidence="8">ATCC 39006</strain>
        <strain evidence="9">ATCC 39006 / SC 11482</strain>
    </source>
</reference>
<accession>A0A2I5TBA4</accession>
<keyword evidence="3" id="KW-0233">DNA recombination</keyword>
<evidence type="ECO:0000313" key="7">
    <source>
        <dbReference type="EMBL" id="AUH01857.1"/>
    </source>
</evidence>
<dbReference type="PROSITE" id="PS51900">
    <property type="entry name" value="CB"/>
    <property type="match status" value="1"/>
</dbReference>
<proteinExistence type="predicted"/>
<gene>
    <name evidence="7" type="ORF">CWC46_19860</name>
    <name evidence="8" type="ORF">Ser39006_019860</name>
</gene>
<evidence type="ECO:0000313" key="10">
    <source>
        <dbReference type="Proteomes" id="UP000233778"/>
    </source>
</evidence>
<evidence type="ECO:0000256" key="3">
    <source>
        <dbReference type="ARBA" id="ARBA00023172"/>
    </source>
</evidence>
<reference evidence="8" key="4">
    <citation type="submission" date="2017-11" db="EMBL/GenBank/DDBJ databases">
        <title>Complete genome sequence of Serratia sp. ATCC 39006.</title>
        <authorList>
            <person name="Hampton H.G."/>
            <person name="Jackson S.A."/>
            <person name="Jauregui R."/>
            <person name="Poulter G.T.M."/>
            <person name="Salmond G.P.C."/>
            <person name="Fineran P.C."/>
        </authorList>
    </citation>
    <scope>NUCLEOTIDE SEQUENCE</scope>
    <source>
        <strain evidence="8">ATCC 39006</strain>
    </source>
</reference>
<dbReference type="InterPro" id="IPR024457">
    <property type="entry name" value="Putative_integrase_N"/>
</dbReference>
<dbReference type="InterPro" id="IPR011010">
    <property type="entry name" value="DNA_brk_join_enz"/>
</dbReference>
<evidence type="ECO:0000259" key="5">
    <source>
        <dbReference type="PROSITE" id="PS51898"/>
    </source>
</evidence>
<dbReference type="STRING" id="104623.Ser39006_01531"/>
<dbReference type="OrthoDB" id="6441149at2"/>
<dbReference type="Pfam" id="PF12835">
    <property type="entry name" value="Integrase_1"/>
    <property type="match status" value="1"/>
</dbReference>
<evidence type="ECO:0000256" key="1">
    <source>
        <dbReference type="ARBA" id="ARBA00022908"/>
    </source>
</evidence>
<dbReference type="RefSeq" id="WP_021014801.1">
    <property type="nucleotide sequence ID" value="NZ_CP025084.1"/>
</dbReference>
<dbReference type="SUPFAM" id="SSF56349">
    <property type="entry name" value="DNA breaking-rejoining enzymes"/>
    <property type="match status" value="1"/>
</dbReference>
<dbReference type="GO" id="GO:0003677">
    <property type="term" value="F:DNA binding"/>
    <property type="evidence" value="ECO:0007669"/>
    <property type="project" value="UniProtKB-UniRule"/>
</dbReference>
<dbReference type="Proteomes" id="UP000233778">
    <property type="component" value="Chromosome"/>
</dbReference>
<name>A0A2I5TBA4_SERS3</name>
<protein>
    <submittedName>
        <fullName evidence="8">DNA-binding protein</fullName>
    </submittedName>
</protein>
<dbReference type="AlphaFoldDB" id="A0A2I5TBA4"/>
<dbReference type="Proteomes" id="UP000017700">
    <property type="component" value="Chromosome"/>
</dbReference>
<sequence length="307" mass="34944">MKQKSTRSKIECFRKAFISLARAGAGGYATIADRQRIGRYFLEHLNNTGIKLRSVDALKVRYVESYIEYRKSLNLSNRTLQNEMSVLRGIFSAAGKHRLADPKNERLNNKSLGISGVNRDGTKTALTQDEFLKAFNEIEKQDRGVAATMRLAYVFGLRTKESVEACKSLSTWKQAVERGDKSIRVVFGTKGGRPRDTTIIDRNEARRAILYAEKEAQERNGKFIDKPGIHQAINRYRYFLRKAGLNGEKAPHSMRYNFARELSKYHKDNGFNDSEVLALVSMDLGHGDGRGRYIKQVYYRNDVAEGD</sequence>
<dbReference type="InterPro" id="IPR002104">
    <property type="entry name" value="Integrase_catalytic"/>
</dbReference>
<reference evidence="8" key="2">
    <citation type="submission" date="2013-09" db="EMBL/GenBank/DDBJ databases">
        <authorList>
            <person name="Wang G."/>
            <person name="Yang Y."/>
            <person name="Su Y."/>
        </authorList>
    </citation>
    <scope>NUCLEOTIDE SEQUENCE</scope>
    <source>
        <strain evidence="8">ATCC 39006</strain>
    </source>
</reference>
<evidence type="ECO:0000313" key="8">
    <source>
        <dbReference type="EMBL" id="AUH06180.1"/>
    </source>
</evidence>
<feature type="domain" description="Core-binding (CB)" evidence="6">
    <location>
        <begin position="18"/>
        <end position="95"/>
    </location>
</feature>
<dbReference type="KEGG" id="sera:Ser39006_019860"/>
<dbReference type="GO" id="GO:0015074">
    <property type="term" value="P:DNA integration"/>
    <property type="evidence" value="ECO:0007669"/>
    <property type="project" value="UniProtKB-KW"/>
</dbReference>
<keyword evidence="9" id="KW-1185">Reference proteome</keyword>
<reference evidence="7 10" key="3">
    <citation type="submission" date="2017-11" db="EMBL/GenBank/DDBJ databases">
        <title>Complete genome sequence of Serratia sp. ATCC 39006 LacA.</title>
        <authorList>
            <person name="Hampton H.G."/>
            <person name="Jackson S.A."/>
            <person name="Jauregui R."/>
            <person name="Poulter G.T.M."/>
            <person name="Salmond G.P.C."/>
            <person name="Fineran P.C."/>
        </authorList>
    </citation>
    <scope>NUCLEOTIDE SEQUENCE [LARGE SCALE GENOMIC DNA]</scope>
    <source>
        <strain evidence="7 10">ATCC 39006</strain>
    </source>
</reference>
<dbReference type="InterPro" id="IPR044068">
    <property type="entry name" value="CB"/>
</dbReference>
<keyword evidence="2 4" id="KW-0238">DNA-binding</keyword>
<dbReference type="KEGG" id="serq:CWC46_19860"/>
<keyword evidence="1" id="KW-0229">DNA integration</keyword>
<evidence type="ECO:0000256" key="2">
    <source>
        <dbReference type="ARBA" id="ARBA00023125"/>
    </source>
</evidence>
<evidence type="ECO:0000313" key="9">
    <source>
        <dbReference type="Proteomes" id="UP000017700"/>
    </source>
</evidence>
<dbReference type="Pfam" id="PF12834">
    <property type="entry name" value="Phage_int_SAM_2"/>
    <property type="match status" value="1"/>
</dbReference>
<evidence type="ECO:0000259" key="6">
    <source>
        <dbReference type="PROSITE" id="PS51900"/>
    </source>
</evidence>
<organism evidence="8 9">
    <name type="scientific">Serratia sp. (strain ATCC 39006)</name>
    <name type="common">Prodigiosinella confusarubida</name>
    <dbReference type="NCBI Taxonomy" id="104623"/>
    <lineage>
        <taxon>Bacteria</taxon>
        <taxon>Pseudomonadati</taxon>
        <taxon>Pseudomonadota</taxon>
        <taxon>Gammaproteobacteria</taxon>
        <taxon>Enterobacterales</taxon>
        <taxon>Pectobacteriaceae</taxon>
        <taxon>Prodigiosinella</taxon>
    </lineage>
</organism>
<feature type="domain" description="Tyr recombinase" evidence="5">
    <location>
        <begin position="121"/>
        <end position="307"/>
    </location>
</feature>
<dbReference type="Gene3D" id="1.10.150.130">
    <property type="match status" value="1"/>
</dbReference>